<dbReference type="SUPFAM" id="SSF56399">
    <property type="entry name" value="ADP-ribosylation"/>
    <property type="match status" value="1"/>
</dbReference>
<evidence type="ECO:0000256" key="1">
    <source>
        <dbReference type="ARBA" id="ARBA00009558"/>
    </source>
</evidence>
<keyword evidence="11" id="KW-1185">Reference proteome</keyword>
<dbReference type="EMBL" id="CAJOBC010085975">
    <property type="protein sequence ID" value="CAF4338144.1"/>
    <property type="molecule type" value="Genomic_DNA"/>
</dbReference>
<dbReference type="Proteomes" id="UP000682733">
    <property type="component" value="Unassembled WGS sequence"/>
</dbReference>
<evidence type="ECO:0000256" key="5">
    <source>
        <dbReference type="ARBA" id="ARBA00047597"/>
    </source>
</evidence>
<keyword evidence="4" id="KW-0548">Nucleotidyltransferase</keyword>
<keyword evidence="6" id="KW-0520">NAD</keyword>
<accession>A0A815R035</accession>
<protein>
    <recommendedName>
        <fullName evidence="6">NAD(P)(+)--arginine ADP-ribosyltransferase</fullName>
        <ecNumber evidence="6">2.4.2.31</ecNumber>
    </recommendedName>
    <alternativeName>
        <fullName evidence="6">Mono(ADP-ribosyl)transferase</fullName>
    </alternativeName>
</protein>
<evidence type="ECO:0000256" key="6">
    <source>
        <dbReference type="RuleBase" id="RU361228"/>
    </source>
</evidence>
<dbReference type="Gene3D" id="3.90.176.10">
    <property type="entry name" value="Toxin ADP-ribosyltransferase, Chain A, domain 1"/>
    <property type="match status" value="1"/>
</dbReference>
<reference evidence="8" key="1">
    <citation type="submission" date="2021-02" db="EMBL/GenBank/DDBJ databases">
        <authorList>
            <person name="Nowell W R."/>
        </authorList>
    </citation>
    <scope>NUCLEOTIDE SEQUENCE</scope>
</reference>
<comment type="similarity">
    <text evidence="1 6">Belongs to the Arg-specific ADP-ribosyltransferase family.</text>
</comment>
<dbReference type="OrthoDB" id="10067437at2759"/>
<comment type="catalytic activity">
    <reaction evidence="5 6">
        <text>L-arginyl-[protein] + NAD(+) = N(omega)-(ADP-D-ribosyl)-L-arginyl-[protein] + nicotinamide + H(+)</text>
        <dbReference type="Rhea" id="RHEA:19149"/>
        <dbReference type="Rhea" id="RHEA-COMP:10532"/>
        <dbReference type="Rhea" id="RHEA-COMP:15087"/>
        <dbReference type="ChEBI" id="CHEBI:15378"/>
        <dbReference type="ChEBI" id="CHEBI:17154"/>
        <dbReference type="ChEBI" id="CHEBI:29965"/>
        <dbReference type="ChEBI" id="CHEBI:57540"/>
        <dbReference type="ChEBI" id="CHEBI:142554"/>
        <dbReference type="EC" id="2.4.2.31"/>
    </reaction>
</comment>
<dbReference type="AlphaFoldDB" id="A0A815R035"/>
<dbReference type="EMBL" id="CAJNOQ010020507">
    <property type="protein sequence ID" value="CAF1470189.1"/>
    <property type="molecule type" value="Genomic_DNA"/>
</dbReference>
<keyword evidence="6" id="KW-0521">NADP</keyword>
<keyword evidence="3 6" id="KW-0808">Transferase</keyword>
<dbReference type="Proteomes" id="UP000677228">
    <property type="component" value="Unassembled WGS sequence"/>
</dbReference>
<evidence type="ECO:0000256" key="4">
    <source>
        <dbReference type="ARBA" id="ARBA00022695"/>
    </source>
</evidence>
<organism evidence="8 11">
    <name type="scientific">Didymodactylos carnosus</name>
    <dbReference type="NCBI Taxonomy" id="1234261"/>
    <lineage>
        <taxon>Eukaryota</taxon>
        <taxon>Metazoa</taxon>
        <taxon>Spiralia</taxon>
        <taxon>Gnathifera</taxon>
        <taxon>Rotifera</taxon>
        <taxon>Eurotatoria</taxon>
        <taxon>Bdelloidea</taxon>
        <taxon>Philodinida</taxon>
        <taxon>Philodinidae</taxon>
        <taxon>Didymodactylos</taxon>
    </lineage>
</organism>
<dbReference type="EC" id="2.4.2.31" evidence="6"/>
<evidence type="ECO:0000313" key="9">
    <source>
        <dbReference type="EMBL" id="CAF4118354.1"/>
    </source>
</evidence>
<gene>
    <name evidence="8" type="ORF">GPM918_LOCUS35433</name>
    <name evidence="7" type="ORF">OVA965_LOCUS28958</name>
    <name evidence="10" type="ORF">SRO942_LOCUS36150</name>
    <name evidence="9" type="ORF">TMI583_LOCUS29722</name>
</gene>
<dbReference type="InterPro" id="IPR000768">
    <property type="entry name" value="ART"/>
</dbReference>
<name>A0A815R035_9BILA</name>
<dbReference type="GO" id="GO:0016779">
    <property type="term" value="F:nucleotidyltransferase activity"/>
    <property type="evidence" value="ECO:0007669"/>
    <property type="project" value="UniProtKB-KW"/>
</dbReference>
<evidence type="ECO:0000313" key="10">
    <source>
        <dbReference type="EMBL" id="CAF4338144.1"/>
    </source>
</evidence>
<evidence type="ECO:0000313" key="7">
    <source>
        <dbReference type="EMBL" id="CAF1310517.1"/>
    </source>
</evidence>
<proteinExistence type="inferred from homology"/>
<dbReference type="EMBL" id="CAJOBA010041662">
    <property type="protein sequence ID" value="CAF4118354.1"/>
    <property type="molecule type" value="Genomic_DNA"/>
</dbReference>
<sequence>MDTQLTDVRKENATCIWSQLLIETLLRMPNSDTAKDELLNTCEQQYYGNALEFKNVQEFRKDYQSDKAIFWYTKSTFLYRLINKAIRTNNIDVIFSFRLFIKDLYNELLVLHQMLPKQMTVYRGQLMTKEELNVIQNSINGLISMNTFLSTSTTYDVAYTYAESCLINAGLETVLFQIEVDTTIDAKPYAGVIKVSNYEDENEVLFSMGTTFSIDEVISLENDI</sequence>
<evidence type="ECO:0000256" key="3">
    <source>
        <dbReference type="ARBA" id="ARBA00022679"/>
    </source>
</evidence>
<dbReference type="Proteomes" id="UP000681722">
    <property type="component" value="Unassembled WGS sequence"/>
</dbReference>
<dbReference type="GO" id="GO:0106274">
    <property type="term" value="F:NAD+-protein-arginine ADP-ribosyltransferase activity"/>
    <property type="evidence" value="ECO:0007669"/>
    <property type="project" value="UniProtKB-EC"/>
</dbReference>
<keyword evidence="2 6" id="KW-0328">Glycosyltransferase</keyword>
<evidence type="ECO:0000313" key="11">
    <source>
        <dbReference type="Proteomes" id="UP000663829"/>
    </source>
</evidence>
<dbReference type="EMBL" id="CAJNOK010020075">
    <property type="protein sequence ID" value="CAF1310517.1"/>
    <property type="molecule type" value="Genomic_DNA"/>
</dbReference>
<evidence type="ECO:0000313" key="8">
    <source>
        <dbReference type="EMBL" id="CAF1470189.1"/>
    </source>
</evidence>
<evidence type="ECO:0000256" key="2">
    <source>
        <dbReference type="ARBA" id="ARBA00022676"/>
    </source>
</evidence>
<comment type="caution">
    <text evidence="8">The sequence shown here is derived from an EMBL/GenBank/DDBJ whole genome shotgun (WGS) entry which is preliminary data.</text>
</comment>
<dbReference type="Proteomes" id="UP000663829">
    <property type="component" value="Unassembled WGS sequence"/>
</dbReference>
<dbReference type="Pfam" id="PF01129">
    <property type="entry name" value="ART"/>
    <property type="match status" value="1"/>
</dbReference>
<dbReference type="PROSITE" id="PS51996">
    <property type="entry name" value="TR_MART"/>
    <property type="match status" value="1"/>
</dbReference>